<evidence type="ECO:0000313" key="3">
    <source>
        <dbReference type="Proteomes" id="UP001230051"/>
    </source>
</evidence>
<reference evidence="2" key="1">
    <citation type="submission" date="2022-02" db="EMBL/GenBank/DDBJ databases">
        <title>Atlantic sturgeon de novo genome assembly.</title>
        <authorList>
            <person name="Stock M."/>
            <person name="Klopp C."/>
            <person name="Guiguen Y."/>
            <person name="Cabau C."/>
            <person name="Parinello H."/>
            <person name="Santidrian Yebra-Pimentel E."/>
            <person name="Kuhl H."/>
            <person name="Dirks R.P."/>
            <person name="Guessner J."/>
            <person name="Wuertz S."/>
            <person name="Du K."/>
            <person name="Schartl M."/>
        </authorList>
    </citation>
    <scope>NUCLEOTIDE SEQUENCE</scope>
    <source>
        <strain evidence="2">STURGEONOMICS-FGT-2020</strain>
        <tissue evidence="2">Whole blood</tissue>
    </source>
</reference>
<dbReference type="Proteomes" id="UP001230051">
    <property type="component" value="Unassembled WGS sequence"/>
</dbReference>
<sequence length="210" mass="23524">MAILFLQGFLFPKRLPCDHGVIQDRVRQLVHNYISTRSPYSCSHLPSCTADLFPPEGRLALHMQKPQPKKTNPVQFLLSPLTLPGPDFHRQGSHSGSGFRAVTAGQLNRLQGLDPRVCGSPANEKKLQTIPHNIERAIPDSEPPKVHDSCPGYTKYSSSSPHPAPLACQNRFCPKTAMDFRCEYSCFQVVRKSQPGHYIIHPEFVSERLT</sequence>
<proteinExistence type="predicted"/>
<dbReference type="AlphaFoldDB" id="A0AAD8GHC6"/>
<evidence type="ECO:0000256" key="1">
    <source>
        <dbReference type="SAM" id="MobiDB-lite"/>
    </source>
</evidence>
<gene>
    <name evidence="2" type="ORF">AOXY_G1609</name>
</gene>
<feature type="compositionally biased region" description="Basic and acidic residues" evidence="1">
    <location>
        <begin position="137"/>
        <end position="148"/>
    </location>
</feature>
<protein>
    <submittedName>
        <fullName evidence="2">Uncharacterized protein</fullName>
    </submittedName>
</protein>
<keyword evidence="3" id="KW-1185">Reference proteome</keyword>
<feature type="region of interest" description="Disordered" evidence="1">
    <location>
        <begin position="137"/>
        <end position="162"/>
    </location>
</feature>
<accession>A0AAD8GHC6</accession>
<organism evidence="2 3">
    <name type="scientific">Acipenser oxyrinchus oxyrinchus</name>
    <dbReference type="NCBI Taxonomy" id="40147"/>
    <lineage>
        <taxon>Eukaryota</taxon>
        <taxon>Metazoa</taxon>
        <taxon>Chordata</taxon>
        <taxon>Craniata</taxon>
        <taxon>Vertebrata</taxon>
        <taxon>Euteleostomi</taxon>
        <taxon>Actinopterygii</taxon>
        <taxon>Chondrostei</taxon>
        <taxon>Acipenseriformes</taxon>
        <taxon>Acipenseridae</taxon>
        <taxon>Acipenser</taxon>
    </lineage>
</organism>
<comment type="caution">
    <text evidence="2">The sequence shown here is derived from an EMBL/GenBank/DDBJ whole genome shotgun (WGS) entry which is preliminary data.</text>
</comment>
<dbReference type="EMBL" id="JAGXEW010000002">
    <property type="protein sequence ID" value="KAK1174158.1"/>
    <property type="molecule type" value="Genomic_DNA"/>
</dbReference>
<evidence type="ECO:0000313" key="2">
    <source>
        <dbReference type="EMBL" id="KAK1174158.1"/>
    </source>
</evidence>
<name>A0AAD8GHC6_ACIOX</name>